<feature type="transmembrane region" description="Helical" evidence="14">
    <location>
        <begin position="410"/>
        <end position="436"/>
    </location>
</feature>
<gene>
    <name evidence="15" type="ORF">OCV61_14515</name>
</gene>
<dbReference type="RefSeq" id="WP_158422408.1">
    <property type="nucleotide sequence ID" value="NZ_JAOQJL010000034.1"/>
</dbReference>
<feature type="transmembrane region" description="Helical" evidence="14">
    <location>
        <begin position="6"/>
        <end position="26"/>
    </location>
</feature>
<keyword evidence="3 14" id="KW-0813">Transport</keyword>
<dbReference type="PROSITE" id="PS50283">
    <property type="entry name" value="NA_SOLUT_SYMP_3"/>
    <property type="match status" value="1"/>
</dbReference>
<keyword evidence="7 14" id="KW-1133">Transmembrane helix</keyword>
<keyword evidence="9 14" id="KW-0406">Ion transport</keyword>
<evidence type="ECO:0000313" key="16">
    <source>
        <dbReference type="Proteomes" id="UP001652409"/>
    </source>
</evidence>
<evidence type="ECO:0000256" key="8">
    <source>
        <dbReference type="ARBA" id="ARBA00023053"/>
    </source>
</evidence>
<keyword evidence="14" id="KW-0029">Amino-acid transport</keyword>
<dbReference type="Proteomes" id="UP001652409">
    <property type="component" value="Unassembled WGS sequence"/>
</dbReference>
<evidence type="ECO:0000256" key="13">
    <source>
        <dbReference type="RuleBase" id="RU362091"/>
    </source>
</evidence>
<comment type="caution">
    <text evidence="15">The sequence shown here is derived from an EMBL/GenBank/DDBJ whole genome shotgun (WGS) entry which is preliminary data.</text>
</comment>
<dbReference type="Gene3D" id="1.20.1730.10">
    <property type="entry name" value="Sodium/glucose cotransporter"/>
    <property type="match status" value="1"/>
</dbReference>
<keyword evidence="11 14" id="KW-0739">Sodium transport</keyword>
<dbReference type="InterPro" id="IPR018212">
    <property type="entry name" value="Na/solute_symporter_CS"/>
</dbReference>
<keyword evidence="6 14" id="KW-0769">Symport</keyword>
<dbReference type="Pfam" id="PF00474">
    <property type="entry name" value="SSF"/>
    <property type="match status" value="1"/>
</dbReference>
<dbReference type="InterPro" id="IPR050277">
    <property type="entry name" value="Sodium:Solute_Symporter"/>
</dbReference>
<evidence type="ECO:0000256" key="10">
    <source>
        <dbReference type="ARBA" id="ARBA00023136"/>
    </source>
</evidence>
<evidence type="ECO:0000313" key="15">
    <source>
        <dbReference type="EMBL" id="MCU6766600.1"/>
    </source>
</evidence>
<evidence type="ECO:0000256" key="2">
    <source>
        <dbReference type="ARBA" id="ARBA00006434"/>
    </source>
</evidence>
<dbReference type="PANTHER" id="PTHR48086:SF3">
    <property type="entry name" value="SODIUM_PROLINE SYMPORTER"/>
    <property type="match status" value="1"/>
</dbReference>
<evidence type="ECO:0000256" key="12">
    <source>
        <dbReference type="ARBA" id="ARBA00033708"/>
    </source>
</evidence>
<feature type="transmembrane region" description="Helical" evidence="14">
    <location>
        <begin position="193"/>
        <end position="217"/>
    </location>
</feature>
<evidence type="ECO:0000256" key="3">
    <source>
        <dbReference type="ARBA" id="ARBA00022448"/>
    </source>
</evidence>
<organism evidence="15 16">
    <name type="scientific">Blautia ammoniilytica</name>
    <dbReference type="NCBI Taxonomy" id="2981782"/>
    <lineage>
        <taxon>Bacteria</taxon>
        <taxon>Bacillati</taxon>
        <taxon>Bacillota</taxon>
        <taxon>Clostridia</taxon>
        <taxon>Lachnospirales</taxon>
        <taxon>Lachnospiraceae</taxon>
        <taxon>Blautia</taxon>
    </lineage>
</organism>
<evidence type="ECO:0000256" key="5">
    <source>
        <dbReference type="ARBA" id="ARBA00022692"/>
    </source>
</evidence>
<evidence type="ECO:0000256" key="14">
    <source>
        <dbReference type="RuleBase" id="RU366012"/>
    </source>
</evidence>
<evidence type="ECO:0000256" key="7">
    <source>
        <dbReference type="ARBA" id="ARBA00022989"/>
    </source>
</evidence>
<feature type="transmembrane region" description="Helical" evidence="14">
    <location>
        <begin position="245"/>
        <end position="266"/>
    </location>
</feature>
<dbReference type="InterPro" id="IPR001734">
    <property type="entry name" value="Na/solute_symporter"/>
</dbReference>
<feature type="transmembrane region" description="Helical" evidence="14">
    <location>
        <begin position="77"/>
        <end position="95"/>
    </location>
</feature>
<evidence type="ECO:0000256" key="9">
    <source>
        <dbReference type="ARBA" id="ARBA00023065"/>
    </source>
</evidence>
<feature type="transmembrane region" description="Helical" evidence="14">
    <location>
        <begin position="125"/>
        <end position="144"/>
    </location>
</feature>
<proteinExistence type="inferred from homology"/>
<keyword evidence="10 14" id="KW-0472">Membrane</keyword>
<dbReference type="InterPro" id="IPR038377">
    <property type="entry name" value="Na/Glc_symporter_sf"/>
</dbReference>
<feature type="transmembrane region" description="Helical" evidence="14">
    <location>
        <begin position="330"/>
        <end position="350"/>
    </location>
</feature>
<feature type="transmembrane region" description="Helical" evidence="14">
    <location>
        <begin position="474"/>
        <end position="492"/>
    </location>
</feature>
<accession>A0ABT2TWK1</accession>
<feature type="transmembrane region" description="Helical" evidence="14">
    <location>
        <begin position="443"/>
        <end position="462"/>
    </location>
</feature>
<sequence length="512" mass="54377">MTQATICILITIFLYLLGMLAIGFHCAKKTSSTSDFFLGGRKLGPFVTAMSAEASDMSSYLVMGLPGLAYLSGVADVGWTIIGLAAGTYLAWLLVARRIRRYSQITGSITLPQFFSNRFHDKRSILAAIAAVVIIVFFVPYTAAGFAGCGKLFSSLFGMDYMTAMVISALVIVGYTATGGFLAASITDLIQSIIMTVAIMTVLIFATVQAGGIGAVLDNAKSLPGYLSLGSTYLEETGTSEPYTLLHIITTVSWGLGYFGMPHFLLRFMAIEDEKKLKLSRRVASVWVSISMALVVVIGIAGRALSGKGILDTLHGADTETIIVRISDLLSGYGIIPALLAGLILSGILASTMSTADSQLLAASSSVSQNLLQEAFHLKLSQKASMIAARTTVIVIAVLGLFLAKNPDSSVFGIVSFAWAGFGAAFGPVVMCALFWKRATFPGAVAGMISGGVMVFVWKYLIRPMGGVWGIYELLPAFLVGTLMIVVVSLLTKKPSAEIEAEFELAKKKTDL</sequence>
<keyword evidence="4 14" id="KW-1003">Cell membrane</keyword>
<reference evidence="15 16" key="1">
    <citation type="journal article" date="2021" name="ISME Commun">
        <title>Automated analysis of genomic sequences facilitates high-throughput and comprehensive description of bacteria.</title>
        <authorList>
            <person name="Hitch T.C.A."/>
        </authorList>
    </citation>
    <scope>NUCLEOTIDE SEQUENCE [LARGE SCALE GENOMIC DNA]</scope>
    <source>
        <strain evidence="15 16">Sanger_23</strain>
    </source>
</reference>
<evidence type="ECO:0000256" key="11">
    <source>
        <dbReference type="ARBA" id="ARBA00023201"/>
    </source>
</evidence>
<name>A0ABT2TWK1_9FIRM</name>
<feature type="transmembrane region" description="Helical" evidence="14">
    <location>
        <begin position="164"/>
        <end position="186"/>
    </location>
</feature>
<dbReference type="InterPro" id="IPR011851">
    <property type="entry name" value="Na/Pro_symporter"/>
</dbReference>
<comment type="function">
    <text evidence="14">Catalyzes the sodium-dependent uptake of extracellular L-proline.</text>
</comment>
<evidence type="ECO:0000256" key="6">
    <source>
        <dbReference type="ARBA" id="ARBA00022847"/>
    </source>
</evidence>
<feature type="transmembrane region" description="Helical" evidence="14">
    <location>
        <begin position="387"/>
        <end position="404"/>
    </location>
</feature>
<keyword evidence="5 14" id="KW-0812">Transmembrane</keyword>
<comment type="catalytic activity">
    <reaction evidence="12">
        <text>L-proline(in) + Na(+)(in) = L-proline(out) + Na(+)(out)</text>
        <dbReference type="Rhea" id="RHEA:28967"/>
        <dbReference type="ChEBI" id="CHEBI:29101"/>
        <dbReference type="ChEBI" id="CHEBI:60039"/>
    </reaction>
</comment>
<dbReference type="PANTHER" id="PTHR48086">
    <property type="entry name" value="SODIUM/PROLINE SYMPORTER-RELATED"/>
    <property type="match status" value="1"/>
</dbReference>
<comment type="subcellular location">
    <subcellularLocation>
        <location evidence="1 14">Cell membrane</location>
        <topology evidence="1 14">Multi-pass membrane protein</topology>
    </subcellularLocation>
</comment>
<dbReference type="PROSITE" id="PS00456">
    <property type="entry name" value="NA_SOLUT_SYMP_1"/>
    <property type="match status" value="1"/>
</dbReference>
<evidence type="ECO:0000256" key="4">
    <source>
        <dbReference type="ARBA" id="ARBA00022475"/>
    </source>
</evidence>
<evidence type="ECO:0000256" key="1">
    <source>
        <dbReference type="ARBA" id="ARBA00004651"/>
    </source>
</evidence>
<dbReference type="EMBL" id="JAOQJL010000034">
    <property type="protein sequence ID" value="MCU6766600.1"/>
    <property type="molecule type" value="Genomic_DNA"/>
</dbReference>
<keyword evidence="8 14" id="KW-0915">Sodium</keyword>
<dbReference type="CDD" id="cd11475">
    <property type="entry name" value="SLC5sbd_PutP"/>
    <property type="match status" value="1"/>
</dbReference>
<dbReference type="NCBIfam" id="TIGR00813">
    <property type="entry name" value="sss"/>
    <property type="match status" value="1"/>
</dbReference>
<comment type="similarity">
    <text evidence="2 13">Belongs to the sodium:solute symporter (SSF) (TC 2.A.21) family.</text>
</comment>
<feature type="transmembrane region" description="Helical" evidence="14">
    <location>
        <begin position="286"/>
        <end position="305"/>
    </location>
</feature>
<protein>
    <recommendedName>
        <fullName evidence="14">Sodium/proline symporter</fullName>
    </recommendedName>
    <alternativeName>
        <fullName evidence="14">Proline permease</fullName>
    </alternativeName>
</protein>
<keyword evidence="16" id="KW-1185">Reference proteome</keyword>